<proteinExistence type="predicted"/>
<feature type="transmembrane region" description="Helical" evidence="1">
    <location>
        <begin position="20"/>
        <end position="38"/>
    </location>
</feature>
<keyword evidence="3" id="KW-1185">Reference proteome</keyword>
<comment type="caution">
    <text evidence="2">The sequence shown here is derived from an EMBL/GenBank/DDBJ whole genome shotgun (WGS) entry which is preliminary data.</text>
</comment>
<feature type="transmembrane region" description="Helical" evidence="1">
    <location>
        <begin position="94"/>
        <end position="117"/>
    </location>
</feature>
<evidence type="ECO:0000313" key="3">
    <source>
        <dbReference type="Proteomes" id="UP000663792"/>
    </source>
</evidence>
<accession>A0A939BUT4</accession>
<evidence type="ECO:0000313" key="2">
    <source>
        <dbReference type="EMBL" id="MBM9465848.1"/>
    </source>
</evidence>
<dbReference type="EMBL" id="JAERWK010000001">
    <property type="protein sequence ID" value="MBM9465848.1"/>
    <property type="molecule type" value="Genomic_DNA"/>
</dbReference>
<gene>
    <name evidence="2" type="ORF">JL106_00970</name>
</gene>
<protein>
    <submittedName>
        <fullName evidence="2">Uncharacterized protein</fullName>
    </submittedName>
</protein>
<sequence>MIDRFGDHWRAVPRVAKVSWASLVVLLVLSLVIGAVAFPDGGRGFAFALVPVGLDLVLVGVLTLTNHRGTANALLGMQRAVARRVPSLLPPSRGLNAVIATLFVVLGLVIAIGGPILT</sequence>
<dbReference type="AlphaFoldDB" id="A0A939BUT4"/>
<feature type="transmembrane region" description="Helical" evidence="1">
    <location>
        <begin position="44"/>
        <end position="64"/>
    </location>
</feature>
<keyword evidence="1" id="KW-1133">Transmembrane helix</keyword>
<name>A0A939BUT4_9ACTN</name>
<organism evidence="2 3">
    <name type="scientific">Nakamurella leprariae</name>
    <dbReference type="NCBI Taxonomy" id="2803911"/>
    <lineage>
        <taxon>Bacteria</taxon>
        <taxon>Bacillati</taxon>
        <taxon>Actinomycetota</taxon>
        <taxon>Actinomycetes</taxon>
        <taxon>Nakamurellales</taxon>
        <taxon>Nakamurellaceae</taxon>
        <taxon>Nakamurella</taxon>
    </lineage>
</organism>
<reference evidence="2" key="1">
    <citation type="submission" date="2021-01" db="EMBL/GenBank/DDBJ databases">
        <title>YIM 132084 draft genome.</title>
        <authorList>
            <person name="An D."/>
        </authorList>
    </citation>
    <scope>NUCLEOTIDE SEQUENCE</scope>
    <source>
        <strain evidence="2">YIM 132084</strain>
    </source>
</reference>
<keyword evidence="1" id="KW-0472">Membrane</keyword>
<dbReference type="RefSeq" id="WP_205258791.1">
    <property type="nucleotide sequence ID" value="NZ_JAERWK010000001.1"/>
</dbReference>
<keyword evidence="1" id="KW-0812">Transmembrane</keyword>
<evidence type="ECO:0000256" key="1">
    <source>
        <dbReference type="SAM" id="Phobius"/>
    </source>
</evidence>
<dbReference type="Proteomes" id="UP000663792">
    <property type="component" value="Unassembled WGS sequence"/>
</dbReference>